<sequence>KNTPGTQEAPGKVQQQHFPCGQCGADLEYSPGMRNLSCEYCGHENAITDQPVVIQEHDFASALEALAQADRHPLDSTQVIKCPNCAATFELKTDQHAGDCPFCDTPVVIGTEHVRLFQPKSLLPFIITEKDARTAFDNWIGNLWFAPSALKDKHRRDEKLLGIYVPYWTYDSHTDSIYHGQRGTVYYERRMVTQMVNGRAQRKAVNVPRIRWTPASGKVRQFFDDILVGATRALPRKILDSIQPWDLQNLVAYNEAYLSGFQSEIYQVDLDEGFNQARMLMDQAIRQSVRRDIGGDQQQIHSLNTHYSNTTFKHVLLPVWSAAFRYQNKTYRFVINGRNGRTQGERPYSKVKIAMLIIAIAAGLATAAYYLETSGALEQMMYQFDSPSYNYYYR</sequence>
<protein>
    <submittedName>
        <fullName evidence="2">Primosomal protein N' (Replication factor Y) -superfamily II helicase</fullName>
    </submittedName>
</protein>
<gene>
    <name evidence="2" type="ORF">HELGO_WM54553</name>
</gene>
<dbReference type="EMBL" id="CACVAV010000329">
    <property type="protein sequence ID" value="CAA6821397.1"/>
    <property type="molecule type" value="Genomic_DNA"/>
</dbReference>
<dbReference type="PANTHER" id="PTHR37826">
    <property type="entry name" value="FLOTILLIN BAND_7_5 DOMAIN PROTEIN"/>
    <property type="match status" value="1"/>
</dbReference>
<accession>A0A6S6TT95</accession>
<keyword evidence="2" id="KW-0547">Nucleotide-binding</keyword>
<dbReference type="GO" id="GO:0004386">
    <property type="term" value="F:helicase activity"/>
    <property type="evidence" value="ECO:0007669"/>
    <property type="project" value="UniProtKB-KW"/>
</dbReference>
<name>A0A6S6TT95_9GAMM</name>
<proteinExistence type="predicted"/>
<feature type="transmembrane region" description="Helical" evidence="1">
    <location>
        <begin position="353"/>
        <end position="371"/>
    </location>
</feature>
<reference evidence="2" key="1">
    <citation type="submission" date="2020-01" db="EMBL/GenBank/DDBJ databases">
        <authorList>
            <person name="Meier V. D."/>
            <person name="Meier V D."/>
        </authorList>
    </citation>
    <scope>NUCLEOTIDE SEQUENCE</scope>
    <source>
        <strain evidence="2">HLG_WM_MAG_08</strain>
    </source>
</reference>
<organism evidence="2">
    <name type="scientific">uncultured Thiotrichaceae bacterium</name>
    <dbReference type="NCBI Taxonomy" id="298394"/>
    <lineage>
        <taxon>Bacteria</taxon>
        <taxon>Pseudomonadati</taxon>
        <taxon>Pseudomonadota</taxon>
        <taxon>Gammaproteobacteria</taxon>
        <taxon>Thiotrichales</taxon>
        <taxon>Thiotrichaceae</taxon>
        <taxon>environmental samples</taxon>
    </lineage>
</organism>
<feature type="non-terminal residue" evidence="2">
    <location>
        <position position="1"/>
    </location>
</feature>
<keyword evidence="2" id="KW-0067">ATP-binding</keyword>
<keyword evidence="2" id="KW-0347">Helicase</keyword>
<dbReference type="Gene3D" id="2.20.28.30">
    <property type="entry name" value="RNA polymerase ii, chain L"/>
    <property type="match status" value="1"/>
</dbReference>
<keyword evidence="1" id="KW-0472">Membrane</keyword>
<keyword evidence="2" id="KW-0378">Hydrolase</keyword>
<dbReference type="PANTHER" id="PTHR37826:SF3">
    <property type="entry name" value="J DOMAIN-CONTAINING PROTEIN"/>
    <property type="match status" value="1"/>
</dbReference>
<dbReference type="AlphaFoldDB" id="A0A6S6TT95"/>
<evidence type="ECO:0000256" key="1">
    <source>
        <dbReference type="SAM" id="Phobius"/>
    </source>
</evidence>
<keyword evidence="1" id="KW-0812">Transmembrane</keyword>
<evidence type="ECO:0000313" key="2">
    <source>
        <dbReference type="EMBL" id="CAA6821397.1"/>
    </source>
</evidence>
<keyword evidence="1" id="KW-1133">Transmembrane helix</keyword>